<feature type="binding site" evidence="4">
    <location>
        <begin position="120"/>
        <end position="127"/>
    </location>
    <ligand>
        <name>ATP</name>
        <dbReference type="ChEBI" id="CHEBI:30616"/>
    </ligand>
</feature>
<evidence type="ECO:0000256" key="1">
    <source>
        <dbReference type="ARBA" id="ARBA00022737"/>
    </source>
</evidence>
<evidence type="ECO:0000256" key="4">
    <source>
        <dbReference type="PROSITE-ProRule" id="PRU00289"/>
    </source>
</evidence>
<evidence type="ECO:0000256" key="2">
    <source>
        <dbReference type="ARBA" id="ARBA00022741"/>
    </source>
</evidence>
<feature type="domain" description="FtsK" evidence="5">
    <location>
        <begin position="97"/>
        <end position="297"/>
    </location>
</feature>
<dbReference type="OrthoDB" id="9807790at2"/>
<evidence type="ECO:0000313" key="6">
    <source>
        <dbReference type="EMBL" id="KKF00452.1"/>
    </source>
</evidence>
<dbReference type="Gene3D" id="3.40.50.300">
    <property type="entry name" value="P-loop containing nucleotide triphosphate hydrolases"/>
    <property type="match status" value="3"/>
</dbReference>
<sequence length="1002" mass="108343">MTEVSSRYAKGLKFAAKPDVMSQVEFEVFARAISRFEREDAATRLLAERAADARAGQDFLDFFEIADARQWDPHTLWSKMTVQNRLRAALGKNPTSGKPVWLDLKESDESGMGPHGMLTGQIGSGKSETLVAFILALAMTHNPEVLQLILGDFKGETAMMALADLPQVQGVISNLEESSSRLDRLEDMLNGEVVRRETILKAAGYKDVRNYERARATTRPELEPLGALLIVLDEFSELLKIRPALTGTFDTVARKGRGLWMHILNASQRVESGRMAGMISQQTYSIGLKLKDAGQSRQAIGSPKAYTDLIGAPVGTGFLVHEDEHQLFRSFYVSAPFIAPVVGKAQRRRQEGQFIDAHRFEAGVHSLPIDIELVGDEDDRAAQEQAEAQALAQTDVDSPTVVSTLVGRLAEAGRVCRPMHRMYLPPLEDVPAIPLDEMAQEFWGRDWLDVTADAGLRVPYGRADDPFAHTQALVVADLSRAQGNVMTVGAPQSGKSTALQTIVTSLAISHSPQRVQFYGVDFGGGRLDALTGLPHVAGIAGQGNAEKVARVVSEVERILRDRVRSWEIAGCDLEEFRARKFAGKPGEVPDDGHGDVFLLVDNLPGLKQQDIDLHGRIVALGSGSALNYGIHLLVTNDQWATANLTLKDKCGTRVEMRVQEATQSEAGDREMAAKVPDQPGRGLIKDGGKTLHFLVGVPVSSTVLSSVGSDYGQDAVQQTCALIAQRWSALGVAPAPTLPTLPAEVQYAELDDVPRGMLKLGIGEQALATVGVNLAECSHFYAVGSAKSGRTTVLRTLITSIQQSFTPEAAKIIAFDVGLELGAFIDPAYLMFYSSDAQEIGEAAKKLASKESMAKRTPPADASPEEKARWRFTGPRLFIVIDDFTLLNVPGYSSMSVVAPLEPVVSRGRQMGVHFLVASSVKNWMSTTGGNKIISGMSAAGAGVLILDGARDDGPIVAGIRATPRVPGRGELVYPKSGRQVIQVATPPLPEGYSPIAHRDEW</sequence>
<dbReference type="InterPro" id="IPR050206">
    <property type="entry name" value="FtsK/SpoIIIE/SftA"/>
</dbReference>
<dbReference type="EMBL" id="LAUZ02000069">
    <property type="protein sequence ID" value="KKF00452.1"/>
    <property type="molecule type" value="Genomic_DNA"/>
</dbReference>
<gene>
    <name evidence="6" type="ORF">WN67_18770</name>
</gene>
<keyword evidence="7" id="KW-1185">Reference proteome</keyword>
<protein>
    <submittedName>
        <fullName evidence="6">Cell division protein FtsK</fullName>
    </submittedName>
</protein>
<dbReference type="NCBIfam" id="TIGR03925">
    <property type="entry name" value="T7SS_EccC_b"/>
    <property type="match status" value="1"/>
</dbReference>
<dbReference type="Pfam" id="PF01580">
    <property type="entry name" value="FtsK_SpoIIIE"/>
    <property type="match status" value="2"/>
</dbReference>
<feature type="binding site" evidence="4">
    <location>
        <begin position="489"/>
        <end position="496"/>
    </location>
    <ligand>
        <name>ATP</name>
        <dbReference type="ChEBI" id="CHEBI:30616"/>
    </ligand>
</feature>
<evidence type="ECO:0000313" key="7">
    <source>
        <dbReference type="Proteomes" id="UP000034150"/>
    </source>
</evidence>
<evidence type="ECO:0000256" key="3">
    <source>
        <dbReference type="ARBA" id="ARBA00022840"/>
    </source>
</evidence>
<feature type="domain" description="FtsK" evidence="5">
    <location>
        <begin position="470"/>
        <end position="665"/>
    </location>
</feature>
<keyword evidence="6" id="KW-0132">Cell division</keyword>
<dbReference type="InterPro" id="IPR023837">
    <property type="entry name" value="EccCb-like_Actinobacteria"/>
</dbReference>
<organism evidence="6 7">
    <name type="scientific">Mycolicibacterium obuense</name>
    <dbReference type="NCBI Taxonomy" id="1807"/>
    <lineage>
        <taxon>Bacteria</taxon>
        <taxon>Bacillati</taxon>
        <taxon>Actinomycetota</taxon>
        <taxon>Actinomycetes</taxon>
        <taxon>Mycobacteriales</taxon>
        <taxon>Mycobacteriaceae</taxon>
        <taxon>Mycolicibacterium</taxon>
    </lineage>
</organism>
<dbReference type="RefSeq" id="WP_046364561.1">
    <property type="nucleotide sequence ID" value="NZ_LAUZ02000069.1"/>
</dbReference>
<comment type="caution">
    <text evidence="6">The sequence shown here is derived from an EMBL/GenBank/DDBJ whole genome shotgun (WGS) entry which is preliminary data.</text>
</comment>
<keyword evidence="1" id="KW-0677">Repeat</keyword>
<keyword evidence="3 4" id="KW-0067">ATP-binding</keyword>
<dbReference type="GO" id="GO:0003677">
    <property type="term" value="F:DNA binding"/>
    <property type="evidence" value="ECO:0007669"/>
    <property type="project" value="InterPro"/>
</dbReference>
<feature type="binding site" evidence="4">
    <location>
        <begin position="784"/>
        <end position="791"/>
    </location>
    <ligand>
        <name>ATP</name>
        <dbReference type="ChEBI" id="CHEBI:30616"/>
    </ligand>
</feature>
<dbReference type="PROSITE" id="PS50901">
    <property type="entry name" value="FTSK"/>
    <property type="match status" value="3"/>
</dbReference>
<dbReference type="Proteomes" id="UP000034150">
    <property type="component" value="Unassembled WGS sequence"/>
</dbReference>
<dbReference type="GO" id="GO:0005524">
    <property type="term" value="F:ATP binding"/>
    <property type="evidence" value="ECO:0007669"/>
    <property type="project" value="UniProtKB-UniRule"/>
</dbReference>
<dbReference type="PATRIC" id="fig|1807.13.peg.4661"/>
<proteinExistence type="predicted"/>
<accession>A0A0M2K0L3</accession>
<dbReference type="PANTHER" id="PTHR22683:SF1">
    <property type="entry name" value="TYPE VII SECRETION SYSTEM PROTEIN ESSC"/>
    <property type="match status" value="1"/>
</dbReference>
<dbReference type="InterPro" id="IPR002543">
    <property type="entry name" value="FtsK_dom"/>
</dbReference>
<keyword evidence="2 4" id="KW-0547">Nucleotide-binding</keyword>
<keyword evidence="6" id="KW-0131">Cell cycle</keyword>
<feature type="domain" description="FtsK" evidence="5">
    <location>
        <begin position="767"/>
        <end position="953"/>
    </location>
</feature>
<dbReference type="SUPFAM" id="SSF52540">
    <property type="entry name" value="P-loop containing nucleoside triphosphate hydrolases"/>
    <property type="match status" value="2"/>
</dbReference>
<dbReference type="GO" id="GO:0051301">
    <property type="term" value="P:cell division"/>
    <property type="evidence" value="ECO:0007669"/>
    <property type="project" value="UniProtKB-KW"/>
</dbReference>
<reference evidence="6 7" key="1">
    <citation type="journal article" date="2015" name="Genome Announc.">
        <title>Draft Genome Sequence of Mycobacterium obuense Strain UC1, Isolated from Patient Sputum.</title>
        <authorList>
            <person name="Greninger A.L."/>
            <person name="Cunningham G."/>
            <person name="Hsu E.D."/>
            <person name="Yu J.M."/>
            <person name="Chiu C.Y."/>
            <person name="Miller S."/>
        </authorList>
    </citation>
    <scope>NUCLEOTIDE SEQUENCE [LARGE SCALE GENOMIC DNA]</scope>
    <source>
        <strain evidence="6 7">UC1</strain>
    </source>
</reference>
<dbReference type="PANTHER" id="PTHR22683">
    <property type="entry name" value="SPORULATION PROTEIN RELATED"/>
    <property type="match status" value="1"/>
</dbReference>
<evidence type="ECO:0000259" key="5">
    <source>
        <dbReference type="PROSITE" id="PS50901"/>
    </source>
</evidence>
<dbReference type="InterPro" id="IPR027417">
    <property type="entry name" value="P-loop_NTPase"/>
</dbReference>
<name>A0A0M2K0L3_9MYCO</name>
<dbReference type="AlphaFoldDB" id="A0A0M2K0L3"/>